<dbReference type="PROSITE" id="PS50853">
    <property type="entry name" value="FN3"/>
    <property type="match status" value="1"/>
</dbReference>
<proteinExistence type="predicted"/>
<keyword evidence="1" id="KW-0472">Membrane</keyword>
<keyword evidence="4" id="KW-1185">Reference proteome</keyword>
<feature type="transmembrane region" description="Helical" evidence="1">
    <location>
        <begin position="221"/>
        <end position="242"/>
    </location>
</feature>
<dbReference type="Gene3D" id="2.60.40.10">
    <property type="entry name" value="Immunoglobulins"/>
    <property type="match status" value="1"/>
</dbReference>
<evidence type="ECO:0000313" key="3">
    <source>
        <dbReference type="EMBL" id="KAJ7321403.1"/>
    </source>
</evidence>
<dbReference type="CDD" id="cd00063">
    <property type="entry name" value="FN3"/>
    <property type="match status" value="1"/>
</dbReference>
<accession>A0A9W9Y967</accession>
<reference evidence="3" key="1">
    <citation type="submission" date="2023-01" db="EMBL/GenBank/DDBJ databases">
        <title>Genome assembly of the deep-sea coral Lophelia pertusa.</title>
        <authorList>
            <person name="Herrera S."/>
            <person name="Cordes E."/>
        </authorList>
    </citation>
    <scope>NUCLEOTIDE SEQUENCE</scope>
    <source>
        <strain evidence="3">USNM1676648</strain>
        <tissue evidence="3">Polyp</tissue>
    </source>
</reference>
<dbReference type="OrthoDB" id="5957890at2759"/>
<evidence type="ECO:0000259" key="2">
    <source>
        <dbReference type="PROSITE" id="PS50853"/>
    </source>
</evidence>
<evidence type="ECO:0000256" key="1">
    <source>
        <dbReference type="SAM" id="Phobius"/>
    </source>
</evidence>
<protein>
    <recommendedName>
        <fullName evidence="2">Fibronectin type-III domain-containing protein</fullName>
    </recommendedName>
</protein>
<dbReference type="AlphaFoldDB" id="A0A9W9Y967"/>
<sequence length="252" mass="28333">MTAVNHGSPTDITITWDKPRDQVLKQLKHYHVTYEAILVADYPVNSSQFSLNVSADLQHVSLKDLETYTTYKITVKPVMSSGKVENKKVIVAKTCRCPNLMFASWIPTPPYVIKRRRSSEPRGLIPDLLAHMLQESCGTCFSYKTWNISYTINTSASITEPDKFTKVDFRFPVRSAVGRTTYRGFHTYVPLITVPGVALMTRKKTPSGYARDLGHSVLGCWPIFAVSIVLAVLTGVIIWFAVSDLSRVRDEN</sequence>
<comment type="caution">
    <text evidence="3">The sequence shown here is derived from an EMBL/GenBank/DDBJ whole genome shotgun (WGS) entry which is preliminary data.</text>
</comment>
<dbReference type="InterPro" id="IPR003961">
    <property type="entry name" value="FN3_dom"/>
</dbReference>
<dbReference type="InterPro" id="IPR036116">
    <property type="entry name" value="FN3_sf"/>
</dbReference>
<dbReference type="InterPro" id="IPR013783">
    <property type="entry name" value="Ig-like_fold"/>
</dbReference>
<organism evidence="3 4">
    <name type="scientific">Desmophyllum pertusum</name>
    <dbReference type="NCBI Taxonomy" id="174260"/>
    <lineage>
        <taxon>Eukaryota</taxon>
        <taxon>Metazoa</taxon>
        <taxon>Cnidaria</taxon>
        <taxon>Anthozoa</taxon>
        <taxon>Hexacorallia</taxon>
        <taxon>Scleractinia</taxon>
        <taxon>Caryophylliina</taxon>
        <taxon>Caryophylliidae</taxon>
        <taxon>Desmophyllum</taxon>
    </lineage>
</organism>
<gene>
    <name evidence="3" type="ORF">OS493_034976</name>
</gene>
<dbReference type="SUPFAM" id="SSF49265">
    <property type="entry name" value="Fibronectin type III"/>
    <property type="match status" value="1"/>
</dbReference>
<feature type="domain" description="Fibronectin type-III" evidence="2">
    <location>
        <begin position="1"/>
        <end position="100"/>
    </location>
</feature>
<dbReference type="EMBL" id="MU827828">
    <property type="protein sequence ID" value="KAJ7321403.1"/>
    <property type="molecule type" value="Genomic_DNA"/>
</dbReference>
<name>A0A9W9Y967_9CNID</name>
<keyword evidence="1" id="KW-0812">Transmembrane</keyword>
<dbReference type="Pfam" id="PF00041">
    <property type="entry name" value="fn3"/>
    <property type="match status" value="1"/>
</dbReference>
<evidence type="ECO:0000313" key="4">
    <source>
        <dbReference type="Proteomes" id="UP001163046"/>
    </source>
</evidence>
<dbReference type="Proteomes" id="UP001163046">
    <property type="component" value="Unassembled WGS sequence"/>
</dbReference>
<keyword evidence="1" id="KW-1133">Transmembrane helix</keyword>